<evidence type="ECO:0000313" key="3">
    <source>
        <dbReference type="EMBL" id="TWP26769.1"/>
    </source>
</evidence>
<dbReference type="RefSeq" id="WP_146263159.1">
    <property type="nucleotide sequence ID" value="NZ_SELG01000042.1"/>
</dbReference>
<dbReference type="Proteomes" id="UP000319499">
    <property type="component" value="Unassembled WGS sequence"/>
</dbReference>
<dbReference type="Gene3D" id="3.30.230.30">
    <property type="entry name" value="Impact, N-terminal domain"/>
    <property type="match status" value="1"/>
</dbReference>
<name>A0A563D9M9_9FLAO</name>
<accession>A0A563D9M9</accession>
<dbReference type="AlphaFoldDB" id="A0A563D9M9"/>
<comment type="caution">
    <text evidence="3">The sequence shown here is derived from an EMBL/GenBank/DDBJ whole genome shotgun (WGS) entry which is preliminary data.</text>
</comment>
<evidence type="ECO:0000259" key="2">
    <source>
        <dbReference type="Pfam" id="PF01205"/>
    </source>
</evidence>
<organism evidence="3 4">
    <name type="scientific">Apibacter muscae</name>
    <dbReference type="NCBI Taxonomy" id="2509004"/>
    <lineage>
        <taxon>Bacteria</taxon>
        <taxon>Pseudomonadati</taxon>
        <taxon>Bacteroidota</taxon>
        <taxon>Flavobacteriia</taxon>
        <taxon>Flavobacteriales</taxon>
        <taxon>Weeksellaceae</taxon>
        <taxon>Apibacter</taxon>
    </lineage>
</organism>
<dbReference type="EMBL" id="SELH01000025">
    <property type="protein sequence ID" value="TWP26769.1"/>
    <property type="molecule type" value="Genomic_DNA"/>
</dbReference>
<dbReference type="SUPFAM" id="SSF54211">
    <property type="entry name" value="Ribosomal protein S5 domain 2-like"/>
    <property type="match status" value="1"/>
</dbReference>
<dbReference type="GO" id="GO:0006446">
    <property type="term" value="P:regulation of translational initiation"/>
    <property type="evidence" value="ECO:0007669"/>
    <property type="project" value="TreeGrafter"/>
</dbReference>
<dbReference type="GO" id="GO:0005737">
    <property type="term" value="C:cytoplasm"/>
    <property type="evidence" value="ECO:0007669"/>
    <property type="project" value="TreeGrafter"/>
</dbReference>
<dbReference type="PANTHER" id="PTHR16301">
    <property type="entry name" value="IMPACT-RELATED"/>
    <property type="match status" value="1"/>
</dbReference>
<dbReference type="InterPro" id="IPR036956">
    <property type="entry name" value="Impact_N_sf"/>
</dbReference>
<dbReference type="InterPro" id="IPR001498">
    <property type="entry name" value="Impact_N"/>
</dbReference>
<evidence type="ECO:0000313" key="4">
    <source>
        <dbReference type="Proteomes" id="UP000319499"/>
    </source>
</evidence>
<proteinExistence type="inferred from homology"/>
<sequence length="206" mass="23901">MSEIFQYRTIDKPITNFLLRIKGSKFYGLLLYMENENDLNIFLQKSKDLYPQATHYCYAYRIGVKGEKFRVNDDGEPSGTAGLPIYNQLLSADIVNVLLIVVRYYGGTKLGVSGLIKAYKECSLQTISQSNIIEKEIYECYELIFNYDKQSLVMNFLKKLQIEPISFNFLENCSVKIKVPVKKRDSFLDKFNPLFLQKFVSYKLLA</sequence>
<dbReference type="PANTHER" id="PTHR16301:SF20">
    <property type="entry name" value="IMPACT FAMILY MEMBER YIGZ"/>
    <property type="match status" value="1"/>
</dbReference>
<dbReference type="Pfam" id="PF01205">
    <property type="entry name" value="Impact_N"/>
    <property type="match status" value="1"/>
</dbReference>
<comment type="similarity">
    <text evidence="1">Belongs to the IMPACT family.</text>
</comment>
<protein>
    <submittedName>
        <fullName evidence="3">YigZ family protein</fullName>
    </submittedName>
</protein>
<feature type="domain" description="Impact N-terminal" evidence="2">
    <location>
        <begin position="22"/>
        <end position="125"/>
    </location>
</feature>
<dbReference type="InterPro" id="IPR023582">
    <property type="entry name" value="Impact"/>
</dbReference>
<dbReference type="OrthoDB" id="9813771at2"/>
<gene>
    <name evidence="3" type="ORF">ETU09_09415</name>
</gene>
<keyword evidence="4" id="KW-1185">Reference proteome</keyword>
<evidence type="ECO:0000256" key="1">
    <source>
        <dbReference type="ARBA" id="ARBA00007665"/>
    </source>
</evidence>
<dbReference type="InterPro" id="IPR020568">
    <property type="entry name" value="Ribosomal_Su5_D2-typ_SF"/>
</dbReference>
<reference evidence="3 4" key="1">
    <citation type="submission" date="2019-02" db="EMBL/GenBank/DDBJ databases">
        <title>Apibacter muscae sp. nov.: a novel member of the house fly microbiota.</title>
        <authorList>
            <person name="Park R."/>
        </authorList>
    </citation>
    <scope>NUCLEOTIDE SEQUENCE [LARGE SCALE GENOMIC DNA]</scope>
    <source>
        <strain evidence="3 4">AL1</strain>
    </source>
</reference>